<dbReference type="SUPFAM" id="SSF56112">
    <property type="entry name" value="Protein kinase-like (PK-like)"/>
    <property type="match status" value="1"/>
</dbReference>
<keyword evidence="13 15" id="KW-0141">cGMP biosynthesis</keyword>
<name>A0ABD1EDE1_HYPHA</name>
<dbReference type="AlphaFoldDB" id="A0ABD1EDE1"/>
<keyword evidence="9 17" id="KW-0472">Membrane</keyword>
<evidence type="ECO:0000256" key="5">
    <source>
        <dbReference type="ARBA" id="ARBA00022729"/>
    </source>
</evidence>
<evidence type="ECO:0000256" key="6">
    <source>
        <dbReference type="ARBA" id="ARBA00022741"/>
    </source>
</evidence>
<feature type="compositionally biased region" description="Polar residues" evidence="16">
    <location>
        <begin position="980"/>
        <end position="990"/>
    </location>
</feature>
<dbReference type="Proteomes" id="UP001566132">
    <property type="component" value="Unassembled WGS sequence"/>
</dbReference>
<dbReference type="GO" id="GO:0016020">
    <property type="term" value="C:membrane"/>
    <property type="evidence" value="ECO:0007669"/>
    <property type="project" value="UniProtKB-SubCell"/>
</dbReference>
<evidence type="ECO:0000259" key="19">
    <source>
        <dbReference type="PROSITE" id="PS50125"/>
    </source>
</evidence>
<evidence type="ECO:0000256" key="3">
    <source>
        <dbReference type="ARBA" id="ARBA00012202"/>
    </source>
</evidence>
<dbReference type="InterPro" id="IPR018297">
    <property type="entry name" value="A/G_cyclase_CS"/>
</dbReference>
<evidence type="ECO:0000256" key="15">
    <source>
        <dbReference type="RuleBase" id="RU003431"/>
    </source>
</evidence>
<dbReference type="SUPFAM" id="SSF55073">
    <property type="entry name" value="Nucleotide cyclase"/>
    <property type="match status" value="1"/>
</dbReference>
<dbReference type="Pfam" id="PF00211">
    <property type="entry name" value="Guanylate_cyc"/>
    <property type="match status" value="1"/>
</dbReference>
<keyword evidence="4 17" id="KW-0812">Transmembrane</keyword>
<feature type="transmembrane region" description="Helical" evidence="17">
    <location>
        <begin position="303"/>
        <end position="324"/>
    </location>
</feature>
<protein>
    <recommendedName>
        <fullName evidence="3 15">Guanylate cyclase</fullName>
        <ecNumber evidence="3 15">4.6.1.2</ecNumber>
    </recommendedName>
</protein>
<evidence type="ECO:0000256" key="2">
    <source>
        <dbReference type="ARBA" id="ARBA00004479"/>
    </source>
</evidence>
<dbReference type="FunFam" id="3.30.70.1230:FF:000004">
    <property type="entry name" value="Guanylate cyclase"/>
    <property type="match status" value="1"/>
</dbReference>
<comment type="similarity">
    <text evidence="14">Belongs to the adenylyl cyclase class-4/guanylyl cyclase family.</text>
</comment>
<dbReference type="Gene3D" id="3.30.70.1230">
    <property type="entry name" value="Nucleotide cyclase"/>
    <property type="match status" value="1"/>
</dbReference>
<dbReference type="PANTHER" id="PTHR11920">
    <property type="entry name" value="GUANYLYL CYCLASE"/>
    <property type="match status" value="1"/>
</dbReference>
<evidence type="ECO:0000259" key="18">
    <source>
        <dbReference type="PROSITE" id="PS50011"/>
    </source>
</evidence>
<evidence type="ECO:0000256" key="4">
    <source>
        <dbReference type="ARBA" id="ARBA00022692"/>
    </source>
</evidence>
<comment type="catalytic activity">
    <reaction evidence="1 15">
        <text>GTP = 3',5'-cyclic GMP + diphosphate</text>
        <dbReference type="Rhea" id="RHEA:13665"/>
        <dbReference type="ChEBI" id="CHEBI:33019"/>
        <dbReference type="ChEBI" id="CHEBI:37565"/>
        <dbReference type="ChEBI" id="CHEBI:57746"/>
        <dbReference type="EC" id="4.6.1.2"/>
    </reaction>
</comment>
<evidence type="ECO:0000256" key="16">
    <source>
        <dbReference type="SAM" id="MobiDB-lite"/>
    </source>
</evidence>
<keyword evidence="6" id="KW-0547">Nucleotide-binding</keyword>
<gene>
    <name evidence="20" type="ORF">ABEB36_010873</name>
</gene>
<dbReference type="CDD" id="cd07302">
    <property type="entry name" value="CHD"/>
    <property type="match status" value="1"/>
</dbReference>
<dbReference type="InterPro" id="IPR000719">
    <property type="entry name" value="Prot_kinase_dom"/>
</dbReference>
<keyword evidence="5" id="KW-0732">Signal</keyword>
<keyword evidence="12 14" id="KW-0456">Lyase</keyword>
<organism evidence="20 21">
    <name type="scientific">Hypothenemus hampei</name>
    <name type="common">Coffee berry borer</name>
    <dbReference type="NCBI Taxonomy" id="57062"/>
    <lineage>
        <taxon>Eukaryota</taxon>
        <taxon>Metazoa</taxon>
        <taxon>Ecdysozoa</taxon>
        <taxon>Arthropoda</taxon>
        <taxon>Hexapoda</taxon>
        <taxon>Insecta</taxon>
        <taxon>Pterygota</taxon>
        <taxon>Neoptera</taxon>
        <taxon>Endopterygota</taxon>
        <taxon>Coleoptera</taxon>
        <taxon>Polyphaga</taxon>
        <taxon>Cucujiformia</taxon>
        <taxon>Curculionidae</taxon>
        <taxon>Scolytinae</taxon>
        <taxon>Hypothenemus</taxon>
    </lineage>
</organism>
<feature type="compositionally biased region" description="Basic and acidic residues" evidence="16">
    <location>
        <begin position="963"/>
        <end position="973"/>
    </location>
</feature>
<dbReference type="GO" id="GO:0004383">
    <property type="term" value="F:guanylate cyclase activity"/>
    <property type="evidence" value="ECO:0007669"/>
    <property type="project" value="UniProtKB-EC"/>
</dbReference>
<evidence type="ECO:0000256" key="13">
    <source>
        <dbReference type="ARBA" id="ARBA00023293"/>
    </source>
</evidence>
<dbReference type="EMBL" id="JBDJPC010000008">
    <property type="protein sequence ID" value="KAL1492645.1"/>
    <property type="molecule type" value="Genomic_DNA"/>
</dbReference>
<keyword evidence="7 17" id="KW-1133">Transmembrane helix</keyword>
<proteinExistence type="inferred from homology"/>
<evidence type="ECO:0000313" key="21">
    <source>
        <dbReference type="Proteomes" id="UP001566132"/>
    </source>
</evidence>
<dbReference type="PROSITE" id="PS50011">
    <property type="entry name" value="PROTEIN_KINASE_DOM"/>
    <property type="match status" value="1"/>
</dbReference>
<reference evidence="20 21" key="1">
    <citation type="submission" date="2024-05" db="EMBL/GenBank/DDBJ databases">
        <title>Genetic variation in Jamaican populations of the coffee berry borer (Hypothenemus hampei).</title>
        <authorList>
            <person name="Errbii M."/>
            <person name="Myrie A."/>
        </authorList>
    </citation>
    <scope>NUCLEOTIDE SEQUENCE [LARGE SCALE GENOMIC DNA]</scope>
    <source>
        <strain evidence="20">JA-Hopewell-2020-01-JO</strain>
        <tissue evidence="20">Whole body</tissue>
    </source>
</reference>
<keyword evidence="8" id="KW-0342">GTP-binding</keyword>
<evidence type="ECO:0000256" key="17">
    <source>
        <dbReference type="SAM" id="Phobius"/>
    </source>
</evidence>
<feature type="domain" description="Guanylate cyclase" evidence="19">
    <location>
        <begin position="713"/>
        <end position="843"/>
    </location>
</feature>
<dbReference type="PROSITE" id="PS00452">
    <property type="entry name" value="GUANYLATE_CYCLASE_1"/>
    <property type="match status" value="1"/>
</dbReference>
<dbReference type="InterPro" id="IPR050401">
    <property type="entry name" value="Cyclic_nucleotide_synthase"/>
</dbReference>
<evidence type="ECO:0000256" key="14">
    <source>
        <dbReference type="RuleBase" id="RU000405"/>
    </source>
</evidence>
<dbReference type="InterPro" id="IPR028082">
    <property type="entry name" value="Peripla_BP_I"/>
</dbReference>
<dbReference type="PROSITE" id="PS50125">
    <property type="entry name" value="GUANYLATE_CYCLASE_2"/>
    <property type="match status" value="1"/>
</dbReference>
<evidence type="ECO:0000256" key="8">
    <source>
        <dbReference type="ARBA" id="ARBA00023134"/>
    </source>
</evidence>
<dbReference type="SUPFAM" id="SSF53822">
    <property type="entry name" value="Periplasmic binding protein-like I"/>
    <property type="match status" value="1"/>
</dbReference>
<dbReference type="InterPro" id="IPR001245">
    <property type="entry name" value="Ser-Thr/Tyr_kinase_cat_dom"/>
</dbReference>
<sequence length="990" mass="112763">MRDEFYHLINIGSAGYGSLGEFLHLVANNFGWNRFALMYEKSELNEIAGDNACFLLMSSLIDEFGGTELDYQVGDLQLLNITYESFLKEKIGVNYGIILTCANHSNIRNIAIEAAKLGMMDRGEYLFLNFALYNNARYADRPWFDDNDIENNEMAKKGFSGFLTFYPYREAEFKKVENQSIRGSFYLDDLYNSMLMYLQAIGNKFPTYSNQTLRGCDIVQSMLGKSYLDSKDDEIILNCNAQKVVEYALVAQDPDGISKIIGIYSGKNKTVIYWEPGNFTFPPDVPRCGFDLSKCPTYDKVNILLISLIVVIILGLIIVVVVICRHRKFTAEIYSEAWKVNYDDIVFLTKDRRSSIHSLLPSKELDEMSLVGDKQLFAEIGYYKCIRVAIKKLPDIKIDLKQKQLYELKIMKDLSNDNLVKFYGACIDNPHNCLLIEYCPRGSLQDILENPQYNLDWSFRMSLIMDIAKGMHYLHGTYIKSHGALKSSNCLVDSRFVLKISDFGLHFLRGNEKSESIDEDSYEYWKYFLWTAPELLRMSDPPAEGTNKGDVYSFAIIMQEIVMREGVFYTKDRRLEPKEIVEIVRKGPDGNNGVPLRPTISADNVSEELDEVTALIEKCWSEDPHERPDFTALKAKLRHLSRKETDMNLLDNLLTRMEQYANNLETLVQDRTKDYLEEKRKCEEVLYQLLPKCVAQQLIMGEAVTAEAFDSVTIYFSDIVGFTELSAKSAPMEVVDLLNDLYGLFDYLLENFDVYKVETIGDAYMVVSGLPERNGFRHAFEIARMALNLLDAIKQFKIRHRPEQPLLLRIGLHSGAVVAGVVGHKMPRYCLFGDTVNTASRMEQNGKPLKIHLSGATKDILDKVGRFNIITRGEVEMKGKGKVKTYWLQGEMEGNTYLGDDLVVPKQTGAQRPCTPRPTRHSFSERNRPKLLDGRRTTLSDQINFISENPKSNGEDGGGGDQRVPEAEIRSDETEVPLLSITSPSFDISP</sequence>
<evidence type="ECO:0000256" key="1">
    <source>
        <dbReference type="ARBA" id="ARBA00001436"/>
    </source>
</evidence>
<evidence type="ECO:0000256" key="10">
    <source>
        <dbReference type="ARBA" id="ARBA00023170"/>
    </source>
</evidence>
<accession>A0ABD1EDE1</accession>
<dbReference type="Gene3D" id="1.10.510.10">
    <property type="entry name" value="Transferase(Phosphotransferase) domain 1"/>
    <property type="match status" value="1"/>
</dbReference>
<keyword evidence="11" id="KW-0325">Glycoprotein</keyword>
<comment type="caution">
    <text evidence="20">The sequence shown here is derived from an EMBL/GenBank/DDBJ whole genome shotgun (WGS) entry which is preliminary data.</text>
</comment>
<evidence type="ECO:0000256" key="12">
    <source>
        <dbReference type="ARBA" id="ARBA00023239"/>
    </source>
</evidence>
<feature type="compositionally biased region" description="Basic and acidic residues" evidence="16">
    <location>
        <begin position="922"/>
        <end position="938"/>
    </location>
</feature>
<dbReference type="SMART" id="SM00044">
    <property type="entry name" value="CYCc"/>
    <property type="match status" value="1"/>
</dbReference>
<feature type="domain" description="Protein kinase" evidence="18">
    <location>
        <begin position="365"/>
        <end position="642"/>
    </location>
</feature>
<dbReference type="InterPro" id="IPR029787">
    <property type="entry name" value="Nucleotide_cyclase"/>
</dbReference>
<evidence type="ECO:0000256" key="11">
    <source>
        <dbReference type="ARBA" id="ARBA00023180"/>
    </source>
</evidence>
<evidence type="ECO:0000313" key="20">
    <source>
        <dbReference type="EMBL" id="KAL1492645.1"/>
    </source>
</evidence>
<dbReference type="Pfam" id="PF07714">
    <property type="entry name" value="PK_Tyr_Ser-Thr"/>
    <property type="match status" value="1"/>
</dbReference>
<dbReference type="FunFam" id="1.10.510.10:FF:000420">
    <property type="entry name" value="Guanylate cyclase"/>
    <property type="match status" value="1"/>
</dbReference>
<evidence type="ECO:0000256" key="7">
    <source>
        <dbReference type="ARBA" id="ARBA00022989"/>
    </source>
</evidence>
<dbReference type="PANTHER" id="PTHR11920:SF494">
    <property type="entry name" value="ATRIAL NATRIURETIC PEPTIDE RECEPTOR 2"/>
    <property type="match status" value="1"/>
</dbReference>
<keyword evidence="21" id="KW-1185">Reference proteome</keyword>
<feature type="compositionally biased region" description="Polar residues" evidence="16">
    <location>
        <begin position="939"/>
        <end position="952"/>
    </location>
</feature>
<evidence type="ECO:0000256" key="9">
    <source>
        <dbReference type="ARBA" id="ARBA00023136"/>
    </source>
</evidence>
<comment type="subcellular location">
    <subcellularLocation>
        <location evidence="2">Membrane</location>
        <topology evidence="2">Single-pass type I membrane protein</topology>
    </subcellularLocation>
</comment>
<dbReference type="Gene3D" id="3.40.50.2300">
    <property type="match status" value="1"/>
</dbReference>
<dbReference type="InterPro" id="IPR001054">
    <property type="entry name" value="A/G_cyclase"/>
</dbReference>
<dbReference type="InterPro" id="IPR011009">
    <property type="entry name" value="Kinase-like_dom_sf"/>
</dbReference>
<feature type="region of interest" description="Disordered" evidence="16">
    <location>
        <begin position="907"/>
        <end position="990"/>
    </location>
</feature>
<keyword evidence="10" id="KW-0675">Receptor</keyword>
<dbReference type="GO" id="GO:0005525">
    <property type="term" value="F:GTP binding"/>
    <property type="evidence" value="ECO:0007669"/>
    <property type="project" value="UniProtKB-KW"/>
</dbReference>
<dbReference type="EC" id="4.6.1.2" evidence="3 15"/>